<dbReference type="RefSeq" id="WP_147130000.1">
    <property type="nucleotide sequence ID" value="NZ_BJXA01000012.1"/>
</dbReference>
<dbReference type="OrthoDB" id="4555187at2"/>
<sequence length="101" mass="10561">MPFTNRRIGSDLRRLTVGAALTVALIGGGSALATAEPVSEQEALDAARQALMGATVESVELDTADGAPKWEVDVKTRDGNGYEVTVDARTGTIVSIDQDND</sequence>
<name>A0A511MDP7_9NOCA</name>
<feature type="domain" description="PepSY" evidence="1">
    <location>
        <begin position="37"/>
        <end position="96"/>
    </location>
</feature>
<dbReference type="EMBL" id="BJXA01000012">
    <property type="protein sequence ID" value="GEM37936.1"/>
    <property type="molecule type" value="Genomic_DNA"/>
</dbReference>
<proteinExistence type="predicted"/>
<organism evidence="2 3">
    <name type="scientific">Nocardia ninae NBRC 108245</name>
    <dbReference type="NCBI Taxonomy" id="1210091"/>
    <lineage>
        <taxon>Bacteria</taxon>
        <taxon>Bacillati</taxon>
        <taxon>Actinomycetota</taxon>
        <taxon>Actinomycetes</taxon>
        <taxon>Mycobacteriales</taxon>
        <taxon>Nocardiaceae</taxon>
        <taxon>Nocardia</taxon>
    </lineage>
</organism>
<dbReference type="InterPro" id="IPR025711">
    <property type="entry name" value="PepSY"/>
</dbReference>
<evidence type="ECO:0000313" key="3">
    <source>
        <dbReference type="Proteomes" id="UP000321424"/>
    </source>
</evidence>
<reference evidence="2 3" key="1">
    <citation type="submission" date="2019-07" db="EMBL/GenBank/DDBJ databases">
        <title>Whole genome shotgun sequence of Nocardia ninae NBRC 108245.</title>
        <authorList>
            <person name="Hosoyama A."/>
            <person name="Uohara A."/>
            <person name="Ohji S."/>
            <person name="Ichikawa N."/>
        </authorList>
    </citation>
    <scope>NUCLEOTIDE SEQUENCE [LARGE SCALE GENOMIC DNA]</scope>
    <source>
        <strain evidence="2 3">NBRC 108245</strain>
    </source>
</reference>
<keyword evidence="3" id="KW-1185">Reference proteome</keyword>
<dbReference type="AlphaFoldDB" id="A0A511MDP7"/>
<dbReference type="Proteomes" id="UP000321424">
    <property type="component" value="Unassembled WGS sequence"/>
</dbReference>
<protein>
    <recommendedName>
        <fullName evidence="1">PepSY domain-containing protein</fullName>
    </recommendedName>
</protein>
<accession>A0A511MDP7</accession>
<comment type="caution">
    <text evidence="2">The sequence shown here is derived from an EMBL/GenBank/DDBJ whole genome shotgun (WGS) entry which is preliminary data.</text>
</comment>
<gene>
    <name evidence="2" type="ORF">NN4_24550</name>
</gene>
<dbReference type="Gene3D" id="3.10.450.40">
    <property type="match status" value="1"/>
</dbReference>
<evidence type="ECO:0000259" key="1">
    <source>
        <dbReference type="Pfam" id="PF03413"/>
    </source>
</evidence>
<dbReference type="Pfam" id="PF03413">
    <property type="entry name" value="PepSY"/>
    <property type="match status" value="1"/>
</dbReference>
<evidence type="ECO:0000313" key="2">
    <source>
        <dbReference type="EMBL" id="GEM37936.1"/>
    </source>
</evidence>